<evidence type="ECO:0000313" key="3">
    <source>
        <dbReference type="Proteomes" id="UP000001021"/>
    </source>
</evidence>
<gene>
    <name evidence="2" type="ordered locus">ERWE_CDS_03580</name>
</gene>
<dbReference type="InterPro" id="IPR022496">
    <property type="entry name" value="T6A_TsaB"/>
</dbReference>
<name>A0A0H3LZP1_EHRRW</name>
<dbReference type="KEGG" id="erw:ERWE_CDS_03580"/>
<dbReference type="NCBIfam" id="TIGR03725">
    <property type="entry name" value="T6A_YeaZ"/>
    <property type="match status" value="1"/>
</dbReference>
<proteinExistence type="predicted"/>
<dbReference type="SUPFAM" id="SSF53067">
    <property type="entry name" value="Actin-like ATPase domain"/>
    <property type="match status" value="1"/>
</dbReference>
<keyword evidence="3" id="KW-1185">Reference proteome</keyword>
<dbReference type="Pfam" id="PF00814">
    <property type="entry name" value="TsaD"/>
    <property type="match status" value="1"/>
</dbReference>
<sequence length="193" mass="21503">MSIMTINTSGPICSVAILNKKNTIYYEENTSHNQHSESLFRIIHSLLEQSHQSYDTITNLAVVVGPGSFTGVRVGISAAQGIHLASKVTLHGISTLEIQAYLTLNSGKIKDKEILSVIEVSQKHIYSQKFNHKLVALTKIQIFDKNNYSTYLPNIIPITSDNLNAKTAALLYKYKLENNLPILNPTPIYFNTI</sequence>
<protein>
    <recommendedName>
        <fullName evidence="1">Gcp-like domain-containing protein</fullName>
    </recommendedName>
</protein>
<dbReference type="GO" id="GO:0002949">
    <property type="term" value="P:tRNA threonylcarbamoyladenosine modification"/>
    <property type="evidence" value="ECO:0007669"/>
    <property type="project" value="InterPro"/>
</dbReference>
<dbReference type="GeneID" id="33058227"/>
<dbReference type="eggNOG" id="COG1214">
    <property type="taxonomic scope" value="Bacteria"/>
</dbReference>
<organism evidence="2 3">
    <name type="scientific">Ehrlichia ruminantium (strain Welgevonden)</name>
    <dbReference type="NCBI Taxonomy" id="254945"/>
    <lineage>
        <taxon>Bacteria</taxon>
        <taxon>Pseudomonadati</taxon>
        <taxon>Pseudomonadota</taxon>
        <taxon>Alphaproteobacteria</taxon>
        <taxon>Rickettsiales</taxon>
        <taxon>Anaplasmataceae</taxon>
        <taxon>Ehrlichia</taxon>
    </lineage>
</organism>
<evidence type="ECO:0000313" key="2">
    <source>
        <dbReference type="EMBL" id="CAI26852.1"/>
    </source>
</evidence>
<dbReference type="Gene3D" id="3.30.420.40">
    <property type="match status" value="1"/>
</dbReference>
<dbReference type="RefSeq" id="WP_011155032.1">
    <property type="nucleotide sequence ID" value="NC_005295.2"/>
</dbReference>
<accession>A0A0H3LZP1</accession>
<dbReference type="HOGENOM" id="CLU_064886_3_0_5"/>
<dbReference type="Proteomes" id="UP000001021">
    <property type="component" value="Chromosome"/>
</dbReference>
<dbReference type="KEGG" id="eru:Erum3510"/>
<dbReference type="AlphaFoldDB" id="A0A0H3LZP1"/>
<reference evidence="2 3" key="1">
    <citation type="journal article" date="2006" name="J. Bacteriol.">
        <title>Comparative genomic analysis of three strains of Ehrlichia ruminantium reveals an active process of genome size plasticity.</title>
        <authorList>
            <person name="Frutos R."/>
            <person name="Viari A."/>
            <person name="Ferraz C."/>
            <person name="Morgat A."/>
            <person name="Eychenie S."/>
            <person name="Kandassami Y."/>
            <person name="Chantal I."/>
            <person name="Bensaid A."/>
            <person name="Coissac E."/>
            <person name="Vachiery N."/>
            <person name="Demaille J."/>
            <person name="Martinez D."/>
        </authorList>
    </citation>
    <scope>NUCLEOTIDE SEQUENCE [LARGE SCALE GENOMIC DNA]</scope>
    <source>
        <strain evidence="2 3">Welgevonden</strain>
    </source>
</reference>
<dbReference type="EMBL" id="CR925678">
    <property type="protein sequence ID" value="CAI26852.1"/>
    <property type="molecule type" value="Genomic_DNA"/>
</dbReference>
<feature type="domain" description="Gcp-like" evidence="1">
    <location>
        <begin position="32"/>
        <end position="105"/>
    </location>
</feature>
<evidence type="ECO:0000259" key="1">
    <source>
        <dbReference type="Pfam" id="PF00814"/>
    </source>
</evidence>
<dbReference type="InterPro" id="IPR000905">
    <property type="entry name" value="Gcp-like_dom"/>
</dbReference>
<dbReference type="InterPro" id="IPR043129">
    <property type="entry name" value="ATPase_NBD"/>
</dbReference>